<comment type="similarity">
    <text evidence="1">Belongs to the TRAFAC class TrmE-Era-EngA-EngB-Septin-like GTPase superfamily. AIG1/Toc34/Toc159-like paraseptin GTPase family. IAN subfamily.</text>
</comment>
<evidence type="ECO:0000259" key="4">
    <source>
        <dbReference type="PROSITE" id="PS51720"/>
    </source>
</evidence>
<dbReference type="InterPro" id="IPR006703">
    <property type="entry name" value="G_AIG1"/>
</dbReference>
<sequence>MTTPGVHAFLIVLRIGRYTEEEKNTVDLIKSIFGTEAAKYCIVVFTREDELENGKTLDQFIREDDDLQAIVNTCGN</sequence>
<organism evidence="5 6">
    <name type="scientific">Rotaria sordida</name>
    <dbReference type="NCBI Taxonomy" id="392033"/>
    <lineage>
        <taxon>Eukaryota</taxon>
        <taxon>Metazoa</taxon>
        <taxon>Spiralia</taxon>
        <taxon>Gnathifera</taxon>
        <taxon>Rotifera</taxon>
        <taxon>Eurotatoria</taxon>
        <taxon>Bdelloidea</taxon>
        <taxon>Philodinida</taxon>
        <taxon>Philodinidae</taxon>
        <taxon>Rotaria</taxon>
    </lineage>
</organism>
<feature type="non-terminal residue" evidence="5">
    <location>
        <position position="76"/>
    </location>
</feature>
<comment type="caution">
    <text evidence="5">The sequence shown here is derived from an EMBL/GenBank/DDBJ whole genome shotgun (WGS) entry which is preliminary data.</text>
</comment>
<dbReference type="OrthoDB" id="8954335at2759"/>
<protein>
    <recommendedName>
        <fullName evidence="4">AIG1-type G domain-containing protein</fullName>
    </recommendedName>
</protein>
<name>A0A815SWY2_9BILA</name>
<evidence type="ECO:0000313" key="5">
    <source>
        <dbReference type="EMBL" id="CAF1498568.1"/>
    </source>
</evidence>
<evidence type="ECO:0000256" key="1">
    <source>
        <dbReference type="ARBA" id="ARBA00008535"/>
    </source>
</evidence>
<keyword evidence="3" id="KW-0342">GTP-binding</keyword>
<evidence type="ECO:0000256" key="3">
    <source>
        <dbReference type="ARBA" id="ARBA00023134"/>
    </source>
</evidence>
<dbReference type="GO" id="GO:0005525">
    <property type="term" value="F:GTP binding"/>
    <property type="evidence" value="ECO:0007669"/>
    <property type="project" value="UniProtKB-KW"/>
</dbReference>
<evidence type="ECO:0000313" key="6">
    <source>
        <dbReference type="Proteomes" id="UP000663882"/>
    </source>
</evidence>
<dbReference type="Proteomes" id="UP000663882">
    <property type="component" value="Unassembled WGS sequence"/>
</dbReference>
<dbReference type="EMBL" id="CAJNOO010010458">
    <property type="protein sequence ID" value="CAF1498568.1"/>
    <property type="molecule type" value="Genomic_DNA"/>
</dbReference>
<dbReference type="PANTHER" id="PTHR10903:SF170">
    <property type="entry name" value="GTPASE IMAP FAMILY MEMBER 7"/>
    <property type="match status" value="1"/>
</dbReference>
<dbReference type="PROSITE" id="PS51720">
    <property type="entry name" value="G_AIG1"/>
    <property type="match status" value="1"/>
</dbReference>
<dbReference type="InterPro" id="IPR027417">
    <property type="entry name" value="P-loop_NTPase"/>
</dbReference>
<keyword evidence="2" id="KW-0547">Nucleotide-binding</keyword>
<dbReference type="InterPro" id="IPR045058">
    <property type="entry name" value="GIMA/IAN/Toc"/>
</dbReference>
<proteinExistence type="inferred from homology"/>
<dbReference type="Gene3D" id="3.40.50.300">
    <property type="entry name" value="P-loop containing nucleotide triphosphate hydrolases"/>
    <property type="match status" value="1"/>
</dbReference>
<dbReference type="Pfam" id="PF04548">
    <property type="entry name" value="AIG1"/>
    <property type="match status" value="1"/>
</dbReference>
<gene>
    <name evidence="5" type="ORF">RFH988_LOCUS38679</name>
</gene>
<dbReference type="PANTHER" id="PTHR10903">
    <property type="entry name" value="GTPASE, IMAP FAMILY MEMBER-RELATED"/>
    <property type="match status" value="1"/>
</dbReference>
<dbReference type="AlphaFoldDB" id="A0A815SWY2"/>
<reference evidence="5" key="1">
    <citation type="submission" date="2021-02" db="EMBL/GenBank/DDBJ databases">
        <authorList>
            <person name="Nowell W R."/>
        </authorList>
    </citation>
    <scope>NUCLEOTIDE SEQUENCE</scope>
</reference>
<feature type="domain" description="AIG1-type G" evidence="4">
    <location>
        <begin position="1"/>
        <end position="76"/>
    </location>
</feature>
<accession>A0A815SWY2</accession>
<evidence type="ECO:0000256" key="2">
    <source>
        <dbReference type="ARBA" id="ARBA00022741"/>
    </source>
</evidence>